<keyword evidence="4" id="KW-0808">Transferase</keyword>
<keyword evidence="6 8" id="KW-1133">Transmembrane helix</keyword>
<sequence length="513" mass="59232">METVNAEPAAREGEPLILRNQLLLLFCLALLVRLAFYEAFPHIIRGDAITYSQGSYNFAHGLPFDDFWYSLFYWWQWPFQLVFVDKEQASVFSTLVAGSVLVVLAVYITDRIFSSWRVNVLSGLLLITHPRLIEYSLNGYAEMFFCLCFVIGLLGAIVLLTDLRRRWALLWGLGFGLYFCVRQESITAYFLSLGVFLLGYYFSGARRPLCKVLSLIIYSLFGGVVVIVIYASVSQLNYDTLGLLQKSDVPALTNLPSEYLQALGVLLHRFVINIALCLLYFPIYFILSPSLLWVFYCLYVRDRNLFSLSNLMLSVMLFWPFLFFCLIIPPQDNYEFRYYIAALVPLLIYGALGLVLAWDSFAVKKVWRSFLIAFVVVSLLLHLGVAIYQAERLTRRNDIHFTVARWLDQHVPVSETIVGSRSGYIANTVYFSAQPQFYYRPKSDDLDVLLEYMRSNNHRWLVIYEQYLADSEPALLTVLQQGIPGMKQLEEFIDPYSKQRVQVFYLASEDARR</sequence>
<feature type="transmembrane region" description="Helical" evidence="8">
    <location>
        <begin position="186"/>
        <end position="203"/>
    </location>
</feature>
<dbReference type="PANTHER" id="PTHR33908:SF11">
    <property type="entry name" value="MEMBRANE PROTEIN"/>
    <property type="match status" value="1"/>
</dbReference>
<feature type="transmembrane region" description="Helical" evidence="8">
    <location>
        <begin position="311"/>
        <end position="330"/>
    </location>
</feature>
<feature type="transmembrane region" description="Helical" evidence="8">
    <location>
        <begin position="215"/>
        <end position="233"/>
    </location>
</feature>
<evidence type="ECO:0000256" key="3">
    <source>
        <dbReference type="ARBA" id="ARBA00022676"/>
    </source>
</evidence>
<comment type="subcellular location">
    <subcellularLocation>
        <location evidence="1">Cell membrane</location>
        <topology evidence="1">Multi-pass membrane protein</topology>
    </subcellularLocation>
</comment>
<gene>
    <name evidence="9" type="ORF">EDC56_2748</name>
</gene>
<evidence type="ECO:0000256" key="4">
    <source>
        <dbReference type="ARBA" id="ARBA00022679"/>
    </source>
</evidence>
<feature type="transmembrane region" description="Helical" evidence="8">
    <location>
        <begin position="370"/>
        <end position="388"/>
    </location>
</feature>
<dbReference type="Proteomes" id="UP000275394">
    <property type="component" value="Unassembled WGS sequence"/>
</dbReference>
<evidence type="ECO:0000256" key="7">
    <source>
        <dbReference type="ARBA" id="ARBA00023136"/>
    </source>
</evidence>
<keyword evidence="10" id="KW-1185">Reference proteome</keyword>
<evidence type="ECO:0000256" key="6">
    <source>
        <dbReference type="ARBA" id="ARBA00022989"/>
    </source>
</evidence>
<evidence type="ECO:0000256" key="1">
    <source>
        <dbReference type="ARBA" id="ARBA00004651"/>
    </source>
</evidence>
<dbReference type="EMBL" id="RKHR01000005">
    <property type="protein sequence ID" value="ROS00112.1"/>
    <property type="molecule type" value="Genomic_DNA"/>
</dbReference>
<keyword evidence="2" id="KW-1003">Cell membrane</keyword>
<feature type="transmembrane region" description="Helical" evidence="8">
    <location>
        <begin position="140"/>
        <end position="161"/>
    </location>
</feature>
<keyword evidence="7 8" id="KW-0472">Membrane</keyword>
<dbReference type="GO" id="GO:0009103">
    <property type="term" value="P:lipopolysaccharide biosynthetic process"/>
    <property type="evidence" value="ECO:0007669"/>
    <property type="project" value="UniProtKB-ARBA"/>
</dbReference>
<protein>
    <recommendedName>
        <fullName evidence="11">Dolichyl-phosphate-mannose-protein mannosyltransferase</fullName>
    </recommendedName>
</protein>
<comment type="caution">
    <text evidence="9">The sequence shown here is derived from an EMBL/GenBank/DDBJ whole genome shotgun (WGS) entry which is preliminary data.</text>
</comment>
<evidence type="ECO:0000256" key="2">
    <source>
        <dbReference type="ARBA" id="ARBA00022475"/>
    </source>
</evidence>
<dbReference type="RefSeq" id="WP_123713095.1">
    <property type="nucleotide sequence ID" value="NZ_RKHR01000005.1"/>
</dbReference>
<dbReference type="GO" id="GO:0005886">
    <property type="term" value="C:plasma membrane"/>
    <property type="evidence" value="ECO:0007669"/>
    <property type="project" value="UniProtKB-SubCell"/>
</dbReference>
<keyword evidence="3" id="KW-0328">Glycosyltransferase</keyword>
<feature type="transmembrane region" description="Helical" evidence="8">
    <location>
        <begin position="270"/>
        <end position="299"/>
    </location>
</feature>
<name>A0A3N2DKA8_9GAMM</name>
<keyword evidence="5 8" id="KW-0812">Transmembrane</keyword>
<dbReference type="InterPro" id="IPR050297">
    <property type="entry name" value="LipidA_mod_glycosyltrf_83"/>
</dbReference>
<evidence type="ECO:0000256" key="8">
    <source>
        <dbReference type="SAM" id="Phobius"/>
    </source>
</evidence>
<feature type="transmembrane region" description="Helical" evidence="8">
    <location>
        <begin position="89"/>
        <end position="108"/>
    </location>
</feature>
<feature type="transmembrane region" description="Helical" evidence="8">
    <location>
        <begin position="16"/>
        <end position="36"/>
    </location>
</feature>
<evidence type="ECO:0000313" key="9">
    <source>
        <dbReference type="EMBL" id="ROS00112.1"/>
    </source>
</evidence>
<dbReference type="PANTHER" id="PTHR33908">
    <property type="entry name" value="MANNOSYLTRANSFERASE YKCB-RELATED"/>
    <property type="match status" value="1"/>
</dbReference>
<reference evidence="9 10" key="1">
    <citation type="submission" date="2018-11" db="EMBL/GenBank/DDBJ databases">
        <title>Genomic Encyclopedia of Type Strains, Phase IV (KMG-IV): sequencing the most valuable type-strain genomes for metagenomic binning, comparative biology and taxonomic classification.</title>
        <authorList>
            <person name="Goeker M."/>
        </authorList>
    </citation>
    <scope>NUCLEOTIDE SEQUENCE [LARGE SCALE GENOMIC DNA]</scope>
    <source>
        <strain evidence="9 10">DSM 100316</strain>
    </source>
</reference>
<dbReference type="GO" id="GO:0016763">
    <property type="term" value="F:pentosyltransferase activity"/>
    <property type="evidence" value="ECO:0007669"/>
    <property type="project" value="TreeGrafter"/>
</dbReference>
<proteinExistence type="predicted"/>
<feature type="transmembrane region" description="Helical" evidence="8">
    <location>
        <begin position="336"/>
        <end position="358"/>
    </location>
</feature>
<evidence type="ECO:0000256" key="5">
    <source>
        <dbReference type="ARBA" id="ARBA00022692"/>
    </source>
</evidence>
<evidence type="ECO:0000313" key="10">
    <source>
        <dbReference type="Proteomes" id="UP000275394"/>
    </source>
</evidence>
<dbReference type="AlphaFoldDB" id="A0A3N2DKA8"/>
<evidence type="ECO:0008006" key="11">
    <source>
        <dbReference type="Google" id="ProtNLM"/>
    </source>
</evidence>
<organism evidence="9 10">
    <name type="scientific">Sinobacterium caligoides</name>
    <dbReference type="NCBI Taxonomy" id="933926"/>
    <lineage>
        <taxon>Bacteria</taxon>
        <taxon>Pseudomonadati</taxon>
        <taxon>Pseudomonadota</taxon>
        <taxon>Gammaproteobacteria</taxon>
        <taxon>Cellvibrionales</taxon>
        <taxon>Spongiibacteraceae</taxon>
        <taxon>Sinobacterium</taxon>
    </lineage>
</organism>
<accession>A0A3N2DKA8</accession>